<dbReference type="Proteomes" id="UP000077755">
    <property type="component" value="Chromosome 1"/>
</dbReference>
<dbReference type="AlphaFoldDB" id="A0A166GE72"/>
<evidence type="ECO:0000313" key="2">
    <source>
        <dbReference type="Proteomes" id="UP000077755"/>
    </source>
</evidence>
<dbReference type="PANTHER" id="PTHR33144">
    <property type="entry name" value="OS10G0409366 PROTEIN-RELATED"/>
    <property type="match status" value="1"/>
</dbReference>
<reference evidence="1" key="1">
    <citation type="journal article" date="2016" name="Nat. Genet.">
        <title>A high-quality carrot genome assembly provides new insights into carotenoid accumulation and asterid genome evolution.</title>
        <authorList>
            <person name="Iorizzo M."/>
            <person name="Ellison S."/>
            <person name="Senalik D."/>
            <person name="Zeng P."/>
            <person name="Satapoomin P."/>
            <person name="Huang J."/>
            <person name="Bowman M."/>
            <person name="Iovene M."/>
            <person name="Sanseverino W."/>
            <person name="Cavagnaro P."/>
            <person name="Yildiz M."/>
            <person name="Macko-Podgorni A."/>
            <person name="Moranska E."/>
            <person name="Grzebelus E."/>
            <person name="Grzebelus D."/>
            <person name="Ashrafi H."/>
            <person name="Zheng Z."/>
            <person name="Cheng S."/>
            <person name="Spooner D."/>
            <person name="Van Deynze A."/>
            <person name="Simon P."/>
        </authorList>
    </citation>
    <scope>NUCLEOTIDE SEQUENCE</scope>
    <source>
        <tissue evidence="1">Leaf</tissue>
    </source>
</reference>
<evidence type="ECO:0000313" key="1">
    <source>
        <dbReference type="EMBL" id="WOG82299.1"/>
    </source>
</evidence>
<proteinExistence type="predicted"/>
<dbReference type="EMBL" id="CP093343">
    <property type="protein sequence ID" value="WOG82299.1"/>
    <property type="molecule type" value="Genomic_DNA"/>
</dbReference>
<gene>
    <name evidence="1" type="ORF">DCAR_0101462</name>
</gene>
<sequence length="403" mass="45601">MTISGHLKLLLYLGAAACFRKKVVVPFVVKSSQKPALPKVTRESRDVWAEVTSVGKSSRLTPQKGNIFLQQKQESIAEKNAQKSGLLQNPKKGGDANDIPKSASVRRKLDLHNPCDEDENIDATENIDENEVEYLPPPPPLPSLVKPITEYELLKLLNIQKNNEKLKELSLPTLAVGVVEEFKKDKRKKKQRDLDEYVPENEKESEDDCLESKPKQRYILPDELKPWVRKTIQHAWKGLKSRTKSCHYLAYATDEERLENKPNDIPLEDFKSLLKYWSDPKVQKTARTNAESRSQFKDTHIVGPKQRAGMLGKNLPKDQQPCDGEIFVNTRKRKPGPEYKNNPEATIEKKLKSSEGLDGIQELVSGGKESHGPGWLIGKHDTKIDKNATSAPTDECLEELTKK</sequence>
<dbReference type="PANTHER" id="PTHR33144:SF16">
    <property type="entry name" value="OS02G0129000 PROTEIN"/>
    <property type="match status" value="1"/>
</dbReference>
<reference evidence="1" key="2">
    <citation type="submission" date="2022-03" db="EMBL/GenBank/DDBJ databases">
        <title>Draft title - Genomic analysis of global carrot germplasm unveils the trajectory of domestication and the origin of high carotenoid orange carrot.</title>
        <authorList>
            <person name="Iorizzo M."/>
            <person name="Ellison S."/>
            <person name="Senalik D."/>
            <person name="Macko-Podgorni A."/>
            <person name="Grzebelus D."/>
            <person name="Bostan H."/>
            <person name="Rolling W."/>
            <person name="Curaba J."/>
            <person name="Simon P."/>
        </authorList>
    </citation>
    <scope>NUCLEOTIDE SEQUENCE</scope>
    <source>
        <tissue evidence="1">Leaf</tissue>
    </source>
</reference>
<organism evidence="1 2">
    <name type="scientific">Daucus carota subsp. sativus</name>
    <name type="common">Carrot</name>
    <dbReference type="NCBI Taxonomy" id="79200"/>
    <lineage>
        <taxon>Eukaryota</taxon>
        <taxon>Viridiplantae</taxon>
        <taxon>Streptophyta</taxon>
        <taxon>Embryophyta</taxon>
        <taxon>Tracheophyta</taxon>
        <taxon>Spermatophyta</taxon>
        <taxon>Magnoliopsida</taxon>
        <taxon>eudicotyledons</taxon>
        <taxon>Gunneridae</taxon>
        <taxon>Pentapetalae</taxon>
        <taxon>asterids</taxon>
        <taxon>campanulids</taxon>
        <taxon>Apiales</taxon>
        <taxon>Apiaceae</taxon>
        <taxon>Apioideae</taxon>
        <taxon>Scandiceae</taxon>
        <taxon>Daucinae</taxon>
        <taxon>Daucus</taxon>
        <taxon>Daucus sect. Daucus</taxon>
    </lineage>
</organism>
<keyword evidence="2" id="KW-1185">Reference proteome</keyword>
<accession>A0A166GE72</accession>
<protein>
    <submittedName>
        <fullName evidence="1">Uncharacterized protein</fullName>
    </submittedName>
</protein>
<dbReference type="Gramene" id="KZN08860">
    <property type="protein sequence ID" value="KZN08860"/>
    <property type="gene ID" value="DCAR_001516"/>
</dbReference>
<name>A0A166GE72_DAUCS</name>